<dbReference type="FunFam" id="1.10.10.10:FF:000038">
    <property type="entry name" value="Glycine cleavage system transcriptional activator"/>
    <property type="match status" value="1"/>
</dbReference>
<proteinExistence type="inferred from homology"/>
<dbReference type="Gene3D" id="3.40.190.10">
    <property type="entry name" value="Periplasmic binding protein-like II"/>
    <property type="match status" value="2"/>
</dbReference>
<comment type="caution">
    <text evidence="6">The sequence shown here is derived from an EMBL/GenBank/DDBJ whole genome shotgun (WGS) entry which is preliminary data.</text>
</comment>
<dbReference type="PROSITE" id="PS50931">
    <property type="entry name" value="HTH_LYSR"/>
    <property type="match status" value="1"/>
</dbReference>
<evidence type="ECO:0000259" key="5">
    <source>
        <dbReference type="PROSITE" id="PS50931"/>
    </source>
</evidence>
<evidence type="ECO:0000313" key="7">
    <source>
        <dbReference type="Proteomes" id="UP000721844"/>
    </source>
</evidence>
<dbReference type="GO" id="GO:0043565">
    <property type="term" value="F:sequence-specific DNA binding"/>
    <property type="evidence" value="ECO:0007669"/>
    <property type="project" value="TreeGrafter"/>
</dbReference>
<accession>A0A964E2E0</accession>
<dbReference type="Proteomes" id="UP000721844">
    <property type="component" value="Unassembled WGS sequence"/>
</dbReference>
<dbReference type="GO" id="GO:0006351">
    <property type="term" value="P:DNA-templated transcription"/>
    <property type="evidence" value="ECO:0007669"/>
    <property type="project" value="TreeGrafter"/>
</dbReference>
<dbReference type="EMBL" id="JAESVA010000001">
    <property type="protein sequence ID" value="MCB8879137.1"/>
    <property type="molecule type" value="Genomic_DNA"/>
</dbReference>
<evidence type="ECO:0000256" key="3">
    <source>
        <dbReference type="ARBA" id="ARBA00023125"/>
    </source>
</evidence>
<dbReference type="Pfam" id="PF03466">
    <property type="entry name" value="LysR_substrate"/>
    <property type="match status" value="1"/>
</dbReference>
<dbReference type="SUPFAM" id="SSF53850">
    <property type="entry name" value="Periplasmic binding protein-like II"/>
    <property type="match status" value="1"/>
</dbReference>
<evidence type="ECO:0000313" key="6">
    <source>
        <dbReference type="EMBL" id="MCB8879137.1"/>
    </source>
</evidence>
<dbReference type="PANTHER" id="PTHR30537">
    <property type="entry name" value="HTH-TYPE TRANSCRIPTIONAL REGULATOR"/>
    <property type="match status" value="1"/>
</dbReference>
<dbReference type="RefSeq" id="WP_227305666.1">
    <property type="nucleotide sequence ID" value="NZ_JAESVA010000001.1"/>
</dbReference>
<name>A0A964E2E0_9PROT</name>
<sequence length="307" mass="33161">MRRGRIPLTALRSFESAGRLLSFSRAADELFVTQAAISRQIRELETLLGTKLFHRHHRAVTLTEPGAKLLDRLSDSFDAIADAVDEATAVPVVTELVVSAEPGLAACWLVPRLDRFRAARPDVEVEVLADPHVIEFRSSRVDLAIRYDPEAAEADWPRVDAEPLMSSRVTPVLAPSLLASGPPIRKPADLLRLTLLHDDERAGWTTWLEAAGVGGLPQRRGPVFNDHALVIQMAMRGQGVALGDIPLLSEDIAAGRLIAPFPLTIGTGGYWIVAPDLGDLVPAARAFADWLKAEAAQSQTLMAAAGS</sequence>
<dbReference type="InterPro" id="IPR036390">
    <property type="entry name" value="WH_DNA-bd_sf"/>
</dbReference>
<dbReference type="PRINTS" id="PR00039">
    <property type="entry name" value="HTHLYSR"/>
</dbReference>
<keyword evidence="3" id="KW-0238">DNA-binding</keyword>
<evidence type="ECO:0000256" key="2">
    <source>
        <dbReference type="ARBA" id="ARBA00023015"/>
    </source>
</evidence>
<evidence type="ECO:0000256" key="1">
    <source>
        <dbReference type="ARBA" id="ARBA00009437"/>
    </source>
</evidence>
<feature type="domain" description="HTH lysR-type" evidence="5">
    <location>
        <begin position="6"/>
        <end position="63"/>
    </location>
</feature>
<protein>
    <submittedName>
        <fullName evidence="6">Transcriptional regulator GcvA</fullName>
    </submittedName>
</protein>
<keyword evidence="2" id="KW-0805">Transcription regulation</keyword>
<dbReference type="Pfam" id="PF00126">
    <property type="entry name" value="HTH_1"/>
    <property type="match status" value="1"/>
</dbReference>
<dbReference type="InterPro" id="IPR036388">
    <property type="entry name" value="WH-like_DNA-bd_sf"/>
</dbReference>
<dbReference type="SUPFAM" id="SSF46785">
    <property type="entry name" value="Winged helix' DNA-binding domain"/>
    <property type="match status" value="1"/>
</dbReference>
<dbReference type="Gene3D" id="1.10.10.10">
    <property type="entry name" value="Winged helix-like DNA-binding domain superfamily/Winged helix DNA-binding domain"/>
    <property type="match status" value="1"/>
</dbReference>
<dbReference type="PANTHER" id="PTHR30537:SF74">
    <property type="entry name" value="HTH-TYPE TRANSCRIPTIONAL REGULATOR TRPI"/>
    <property type="match status" value="1"/>
</dbReference>
<dbReference type="AlphaFoldDB" id="A0A964E2E0"/>
<evidence type="ECO:0000256" key="4">
    <source>
        <dbReference type="ARBA" id="ARBA00023163"/>
    </source>
</evidence>
<dbReference type="InterPro" id="IPR005119">
    <property type="entry name" value="LysR_subst-bd"/>
</dbReference>
<comment type="similarity">
    <text evidence="1">Belongs to the LysR transcriptional regulatory family.</text>
</comment>
<dbReference type="InterPro" id="IPR058163">
    <property type="entry name" value="LysR-type_TF_proteobact-type"/>
</dbReference>
<keyword evidence="4" id="KW-0804">Transcription</keyword>
<dbReference type="CDD" id="cd08432">
    <property type="entry name" value="PBP2_GcdR_TrpI_HvrB_AmpR_like"/>
    <property type="match status" value="1"/>
</dbReference>
<dbReference type="InterPro" id="IPR000847">
    <property type="entry name" value="LysR_HTH_N"/>
</dbReference>
<organism evidence="6 7">
    <name type="scientific">Acidisoma cellulosilyticum</name>
    <dbReference type="NCBI Taxonomy" id="2802395"/>
    <lineage>
        <taxon>Bacteria</taxon>
        <taxon>Pseudomonadati</taxon>
        <taxon>Pseudomonadota</taxon>
        <taxon>Alphaproteobacteria</taxon>
        <taxon>Acetobacterales</taxon>
        <taxon>Acidocellaceae</taxon>
        <taxon>Acidisoma</taxon>
    </lineage>
</organism>
<dbReference type="FunFam" id="3.40.190.10:FF:000017">
    <property type="entry name" value="Glycine cleavage system transcriptional activator"/>
    <property type="match status" value="1"/>
</dbReference>
<gene>
    <name evidence="6" type="primary">gcvA</name>
    <name evidence="6" type="ORF">ACELLULO517_02740</name>
</gene>
<dbReference type="NCBIfam" id="NF008352">
    <property type="entry name" value="PRK11139.1"/>
    <property type="match status" value="1"/>
</dbReference>
<keyword evidence="7" id="KW-1185">Reference proteome</keyword>
<dbReference type="GO" id="GO:0003700">
    <property type="term" value="F:DNA-binding transcription factor activity"/>
    <property type="evidence" value="ECO:0007669"/>
    <property type="project" value="InterPro"/>
</dbReference>
<reference evidence="6 7" key="1">
    <citation type="journal article" date="2021" name="Microorganisms">
        <title>Acidisoma silvae sp. nov. and Acidisomacellulosilytica sp. nov., Two Acidophilic Bacteria Isolated from Decaying Wood, Hydrolyzing Cellulose and Producing Poly-3-hydroxybutyrate.</title>
        <authorList>
            <person name="Mieszkin S."/>
            <person name="Pouder E."/>
            <person name="Uroz S."/>
            <person name="Simon-Colin C."/>
            <person name="Alain K."/>
        </authorList>
    </citation>
    <scope>NUCLEOTIDE SEQUENCE [LARGE SCALE GENOMIC DNA]</scope>
    <source>
        <strain evidence="6 7">HW T5.17</strain>
    </source>
</reference>